<organism evidence="2 3">
    <name type="scientific">Emticicia aquatilis</name>
    <dbReference type="NCBI Taxonomy" id="1537369"/>
    <lineage>
        <taxon>Bacteria</taxon>
        <taxon>Pseudomonadati</taxon>
        <taxon>Bacteroidota</taxon>
        <taxon>Cytophagia</taxon>
        <taxon>Cytophagales</taxon>
        <taxon>Leadbetterellaceae</taxon>
        <taxon>Emticicia</taxon>
    </lineage>
</organism>
<keyword evidence="2" id="KW-0378">Hydrolase</keyword>
<dbReference type="Proteomes" id="UP000609064">
    <property type="component" value="Unassembled WGS sequence"/>
</dbReference>
<dbReference type="InterPro" id="IPR029058">
    <property type="entry name" value="AB_hydrolase_fold"/>
</dbReference>
<dbReference type="PRINTS" id="PR00111">
    <property type="entry name" value="ABHYDROLASE"/>
</dbReference>
<reference evidence="2" key="1">
    <citation type="journal article" date="2014" name="Int. J. Syst. Evol. Microbiol.">
        <title>Complete genome sequence of Corynebacterium casei LMG S-19264T (=DSM 44701T), isolated from a smear-ripened cheese.</title>
        <authorList>
            <consortium name="US DOE Joint Genome Institute (JGI-PGF)"/>
            <person name="Walter F."/>
            <person name="Albersmeier A."/>
            <person name="Kalinowski J."/>
            <person name="Ruckert C."/>
        </authorList>
    </citation>
    <scope>NUCLEOTIDE SEQUENCE</scope>
    <source>
        <strain evidence="2">CGMCC 1.15958</strain>
    </source>
</reference>
<dbReference type="PANTHER" id="PTHR43433">
    <property type="entry name" value="HYDROLASE, ALPHA/BETA FOLD FAMILY PROTEIN"/>
    <property type="match status" value="1"/>
</dbReference>
<dbReference type="InterPro" id="IPR000073">
    <property type="entry name" value="AB_hydrolase_1"/>
</dbReference>
<evidence type="ECO:0000313" key="3">
    <source>
        <dbReference type="Proteomes" id="UP000609064"/>
    </source>
</evidence>
<name>A0A916YHJ3_9BACT</name>
<comment type="caution">
    <text evidence="2">The sequence shown here is derived from an EMBL/GenBank/DDBJ whole genome shotgun (WGS) entry which is preliminary data.</text>
</comment>
<gene>
    <name evidence="2" type="ORF">GCM10011514_04460</name>
</gene>
<evidence type="ECO:0000259" key="1">
    <source>
        <dbReference type="Pfam" id="PF00561"/>
    </source>
</evidence>
<keyword evidence="3" id="KW-1185">Reference proteome</keyword>
<dbReference type="GO" id="GO:0016787">
    <property type="term" value="F:hydrolase activity"/>
    <property type="evidence" value="ECO:0007669"/>
    <property type="project" value="UniProtKB-KW"/>
</dbReference>
<dbReference type="InterPro" id="IPR050471">
    <property type="entry name" value="AB_hydrolase"/>
</dbReference>
<accession>A0A916YHJ3</accession>
<dbReference type="EMBL" id="BMKK01000001">
    <property type="protein sequence ID" value="GGD43626.1"/>
    <property type="molecule type" value="Genomic_DNA"/>
</dbReference>
<feature type="domain" description="AB hydrolase-1" evidence="1">
    <location>
        <begin position="2"/>
        <end position="227"/>
    </location>
</feature>
<sequence>MGITAAGAVWEPHAAYFEKHFRCIIGDNRGVGLTDKPEGDYSTAMMADDYAGLLDELNIENAHIIGCSMGSTIAQQLAIRHPEKVKSLVLMCPWARCDNAAKGIFQHIVNCKAKFSPEEFSLYIQLLIYSKASWDDEKFATELEEGRKSAHLDPNPQPLHGLKGQAAACINHSVLAELSSVLQPTLVIGGKEDIFTPEWMANEIVATMPNAELFLYEKAGHAFHFENVEDFNTRVTDWFLGH</sequence>
<dbReference type="SUPFAM" id="SSF53474">
    <property type="entry name" value="alpha/beta-Hydrolases"/>
    <property type="match status" value="1"/>
</dbReference>
<dbReference type="Pfam" id="PF00561">
    <property type="entry name" value="Abhydrolase_1"/>
    <property type="match status" value="1"/>
</dbReference>
<protein>
    <submittedName>
        <fullName evidence="2">Hydrolase</fullName>
    </submittedName>
</protein>
<proteinExistence type="predicted"/>
<dbReference type="PANTHER" id="PTHR43433:SF5">
    <property type="entry name" value="AB HYDROLASE-1 DOMAIN-CONTAINING PROTEIN"/>
    <property type="match status" value="1"/>
</dbReference>
<reference evidence="2" key="2">
    <citation type="submission" date="2020-09" db="EMBL/GenBank/DDBJ databases">
        <authorList>
            <person name="Sun Q."/>
            <person name="Zhou Y."/>
        </authorList>
    </citation>
    <scope>NUCLEOTIDE SEQUENCE</scope>
    <source>
        <strain evidence="2">CGMCC 1.15958</strain>
    </source>
</reference>
<evidence type="ECO:0000313" key="2">
    <source>
        <dbReference type="EMBL" id="GGD43626.1"/>
    </source>
</evidence>
<dbReference type="AlphaFoldDB" id="A0A916YHJ3"/>
<dbReference type="Gene3D" id="3.40.50.1820">
    <property type="entry name" value="alpha/beta hydrolase"/>
    <property type="match status" value="1"/>
</dbReference>